<sequence>MLRELEVLKIKIQSCDSKEMMDSLKFTQNNLISKMYTDSAEAKIPAVLDYLDTVLQADCKFLIFAHHVTMIDAIEQYLLKKKVKCIRIDGKTPVTTRQTLVTDFQNKDDIRAAVLSIKAGGFGLILTAASTVFFAELSWTPGDVIQAEDRAHRIGQVSSVNVYYLLAHDTIDDMIWGSIQGKLENLGQMLDGHEKTLDVSHIDSRPSPSKQKMLDGYLKRSSTSTEAGPSTKHPRF</sequence>
<keyword evidence="2" id="KW-0378">Hydrolase</keyword>
<dbReference type="InterPro" id="IPR049730">
    <property type="entry name" value="SNF2/RAD54-like_C"/>
</dbReference>
<dbReference type="Gene3D" id="3.40.50.300">
    <property type="entry name" value="P-loop containing nucleotide triphosphate hydrolases"/>
    <property type="match status" value="1"/>
</dbReference>
<dbReference type="GO" id="GO:0006281">
    <property type="term" value="P:DNA repair"/>
    <property type="evidence" value="ECO:0007669"/>
    <property type="project" value="TreeGrafter"/>
</dbReference>
<dbReference type="GO" id="GO:0016787">
    <property type="term" value="F:hydrolase activity"/>
    <property type="evidence" value="ECO:0007669"/>
    <property type="project" value="UniProtKB-KW"/>
</dbReference>
<dbReference type="PANTHER" id="PTHR45766">
    <property type="entry name" value="DNA ANNEALING HELICASE AND ENDONUCLEASE ZRANB3 FAMILY MEMBER"/>
    <property type="match status" value="1"/>
</dbReference>
<organism evidence="7">
    <name type="scientific">Arundo donax</name>
    <name type="common">Giant reed</name>
    <name type="synonym">Donax arundinaceus</name>
    <dbReference type="NCBI Taxonomy" id="35708"/>
    <lineage>
        <taxon>Eukaryota</taxon>
        <taxon>Viridiplantae</taxon>
        <taxon>Streptophyta</taxon>
        <taxon>Embryophyta</taxon>
        <taxon>Tracheophyta</taxon>
        <taxon>Spermatophyta</taxon>
        <taxon>Magnoliopsida</taxon>
        <taxon>Liliopsida</taxon>
        <taxon>Poales</taxon>
        <taxon>Poaceae</taxon>
        <taxon>PACMAD clade</taxon>
        <taxon>Arundinoideae</taxon>
        <taxon>Arundineae</taxon>
        <taxon>Arundo</taxon>
    </lineage>
</organism>
<dbReference type="InterPro" id="IPR001650">
    <property type="entry name" value="Helicase_C-like"/>
</dbReference>
<accession>A0A0A9D1M8</accession>
<dbReference type="GO" id="GO:0004520">
    <property type="term" value="F:DNA endonuclease activity"/>
    <property type="evidence" value="ECO:0007669"/>
    <property type="project" value="TreeGrafter"/>
</dbReference>
<dbReference type="EMBL" id="GBRH01220268">
    <property type="protein sequence ID" value="JAD77627.1"/>
    <property type="molecule type" value="Transcribed_RNA"/>
</dbReference>
<keyword evidence="1" id="KW-0547">Nucleotide-binding</keyword>
<protein>
    <recommendedName>
        <fullName evidence="6">Helicase C-terminal domain-containing protein</fullName>
    </recommendedName>
</protein>
<evidence type="ECO:0000313" key="7">
    <source>
        <dbReference type="EMBL" id="JAD77627.1"/>
    </source>
</evidence>
<evidence type="ECO:0000256" key="2">
    <source>
        <dbReference type="ARBA" id="ARBA00022801"/>
    </source>
</evidence>
<feature type="region of interest" description="Disordered" evidence="5">
    <location>
        <begin position="199"/>
        <end position="236"/>
    </location>
</feature>
<evidence type="ECO:0000256" key="3">
    <source>
        <dbReference type="ARBA" id="ARBA00022806"/>
    </source>
</evidence>
<name>A0A0A9D1M8_ARUDO</name>
<dbReference type="InterPro" id="IPR027417">
    <property type="entry name" value="P-loop_NTPase"/>
</dbReference>
<dbReference type="AlphaFoldDB" id="A0A0A9D1M8"/>
<dbReference type="GO" id="GO:0005524">
    <property type="term" value="F:ATP binding"/>
    <property type="evidence" value="ECO:0007669"/>
    <property type="project" value="UniProtKB-KW"/>
</dbReference>
<dbReference type="GO" id="GO:0004386">
    <property type="term" value="F:helicase activity"/>
    <property type="evidence" value="ECO:0007669"/>
    <property type="project" value="UniProtKB-KW"/>
</dbReference>
<evidence type="ECO:0000259" key="6">
    <source>
        <dbReference type="PROSITE" id="PS51194"/>
    </source>
</evidence>
<dbReference type="PROSITE" id="PS51194">
    <property type="entry name" value="HELICASE_CTER"/>
    <property type="match status" value="1"/>
</dbReference>
<evidence type="ECO:0000256" key="1">
    <source>
        <dbReference type="ARBA" id="ARBA00022741"/>
    </source>
</evidence>
<dbReference type="SUPFAM" id="SSF52540">
    <property type="entry name" value="P-loop containing nucleoside triphosphate hydrolases"/>
    <property type="match status" value="1"/>
</dbReference>
<dbReference type="GO" id="GO:0043596">
    <property type="term" value="C:nuclear replication fork"/>
    <property type="evidence" value="ECO:0007669"/>
    <property type="project" value="TreeGrafter"/>
</dbReference>
<dbReference type="GO" id="GO:0031297">
    <property type="term" value="P:replication fork processing"/>
    <property type="evidence" value="ECO:0007669"/>
    <property type="project" value="TreeGrafter"/>
</dbReference>
<reference evidence="7" key="1">
    <citation type="submission" date="2014-09" db="EMBL/GenBank/DDBJ databases">
        <authorList>
            <person name="Magalhaes I.L.F."/>
            <person name="Oliveira U."/>
            <person name="Santos F.R."/>
            <person name="Vidigal T.H.D.A."/>
            <person name="Brescovit A.D."/>
            <person name="Santos A.J."/>
        </authorList>
    </citation>
    <scope>NUCLEOTIDE SEQUENCE</scope>
    <source>
        <tissue evidence="7">Shoot tissue taken approximately 20 cm above the soil surface</tissue>
    </source>
</reference>
<dbReference type="SMART" id="SM00490">
    <property type="entry name" value="HELICc"/>
    <property type="match status" value="1"/>
</dbReference>
<dbReference type="FunFam" id="3.40.50.300:FF:001501">
    <property type="entry name" value="Chromatin remodeling factor18"/>
    <property type="match status" value="1"/>
</dbReference>
<feature type="domain" description="Helicase C-terminal" evidence="6">
    <location>
        <begin position="46"/>
        <end position="205"/>
    </location>
</feature>
<dbReference type="Pfam" id="PF00271">
    <property type="entry name" value="Helicase_C"/>
    <property type="match status" value="1"/>
</dbReference>
<reference evidence="7" key="2">
    <citation type="journal article" date="2015" name="Data Brief">
        <title>Shoot transcriptome of the giant reed, Arundo donax.</title>
        <authorList>
            <person name="Barrero R.A."/>
            <person name="Guerrero F.D."/>
            <person name="Moolhuijzen P."/>
            <person name="Goolsby J.A."/>
            <person name="Tidwell J."/>
            <person name="Bellgard S.E."/>
            <person name="Bellgard M.I."/>
        </authorList>
    </citation>
    <scope>NUCLEOTIDE SEQUENCE</scope>
    <source>
        <tissue evidence="7">Shoot tissue taken approximately 20 cm above the soil surface</tissue>
    </source>
</reference>
<keyword evidence="4" id="KW-0067">ATP-binding</keyword>
<dbReference type="PANTHER" id="PTHR45766:SF3">
    <property type="entry name" value="DNA ANNEALING HELICASE AND ENDONUCLEASE ZRANB3"/>
    <property type="match status" value="1"/>
</dbReference>
<dbReference type="CDD" id="cd18793">
    <property type="entry name" value="SF2_C_SNF"/>
    <property type="match status" value="1"/>
</dbReference>
<evidence type="ECO:0000256" key="5">
    <source>
        <dbReference type="SAM" id="MobiDB-lite"/>
    </source>
</evidence>
<evidence type="ECO:0000256" key="4">
    <source>
        <dbReference type="ARBA" id="ARBA00022840"/>
    </source>
</evidence>
<keyword evidence="3" id="KW-0347">Helicase</keyword>
<proteinExistence type="predicted"/>